<evidence type="ECO:0000256" key="6">
    <source>
        <dbReference type="ARBA" id="ARBA00049417"/>
    </source>
</evidence>
<keyword evidence="5" id="KW-0408">Iron</keyword>
<dbReference type="EMBL" id="DXGH01000043">
    <property type="protein sequence ID" value="HIW81513.1"/>
    <property type="molecule type" value="Genomic_DNA"/>
</dbReference>
<sequence>MKEINFRKIRKAMEKTLDARRYEHTLGVEYTAAALAMRYGESIRNAQLAGLLHDCAKCLTDEKKLSICEKHNIAVSEIEKRNPFLLHAKAGSYLAMKKYHVNDADVINAILNHTTGRPGMSLLEKIIFTADYIEPGRNQAPNLDKIRRMAFEDLDRALVMILEDTLAYLKDTGGEMDPMTEKTYEYYCNKMGNTVS</sequence>
<dbReference type="Proteomes" id="UP000824265">
    <property type="component" value="Unassembled WGS sequence"/>
</dbReference>
<keyword evidence="4 8" id="KW-0378">Hydrolase</keyword>
<comment type="caution">
    <text evidence="8">The sequence shown here is derived from an EMBL/GenBank/DDBJ whole genome shotgun (WGS) entry which is preliminary data.</text>
</comment>
<dbReference type="SUPFAM" id="SSF109604">
    <property type="entry name" value="HD-domain/PDEase-like"/>
    <property type="match status" value="1"/>
</dbReference>
<evidence type="ECO:0000256" key="3">
    <source>
        <dbReference type="ARBA" id="ARBA00022741"/>
    </source>
</evidence>
<gene>
    <name evidence="8" type="primary">yqeK</name>
    <name evidence="8" type="ORF">H9742_08355</name>
</gene>
<accession>A0A9D1R4U2</accession>
<dbReference type="InterPro" id="IPR003607">
    <property type="entry name" value="HD/PDEase_dom"/>
</dbReference>
<dbReference type="AlphaFoldDB" id="A0A9D1R4U2"/>
<comment type="catalytic activity">
    <reaction evidence="6">
        <text>P(1),P(4)-bis(5'-adenosyl) tetraphosphate + H2O = 2 ADP + 2 H(+)</text>
        <dbReference type="Rhea" id="RHEA:24252"/>
        <dbReference type="ChEBI" id="CHEBI:15377"/>
        <dbReference type="ChEBI" id="CHEBI:15378"/>
        <dbReference type="ChEBI" id="CHEBI:58141"/>
        <dbReference type="ChEBI" id="CHEBI:456216"/>
        <dbReference type="EC" id="3.6.1.41"/>
    </reaction>
</comment>
<dbReference type="EC" id="3.6.1.41" evidence="1"/>
<evidence type="ECO:0000313" key="9">
    <source>
        <dbReference type="Proteomes" id="UP000824265"/>
    </source>
</evidence>
<dbReference type="InterPro" id="IPR006674">
    <property type="entry name" value="HD_domain"/>
</dbReference>
<dbReference type="Pfam" id="PF01966">
    <property type="entry name" value="HD"/>
    <property type="match status" value="1"/>
</dbReference>
<dbReference type="GO" id="GO:0008803">
    <property type="term" value="F:bis(5'-nucleosyl)-tetraphosphatase (symmetrical) activity"/>
    <property type="evidence" value="ECO:0007669"/>
    <property type="project" value="UniProtKB-EC"/>
</dbReference>
<keyword evidence="2" id="KW-0479">Metal-binding</keyword>
<reference evidence="8" key="1">
    <citation type="journal article" date="2021" name="PeerJ">
        <title>Extensive microbial diversity within the chicken gut microbiome revealed by metagenomics and culture.</title>
        <authorList>
            <person name="Gilroy R."/>
            <person name="Ravi A."/>
            <person name="Getino M."/>
            <person name="Pursley I."/>
            <person name="Horton D.L."/>
            <person name="Alikhan N.F."/>
            <person name="Baker D."/>
            <person name="Gharbi K."/>
            <person name="Hall N."/>
            <person name="Watson M."/>
            <person name="Adriaenssens E.M."/>
            <person name="Foster-Nyarko E."/>
            <person name="Jarju S."/>
            <person name="Secka A."/>
            <person name="Antonio M."/>
            <person name="Oren A."/>
            <person name="Chaudhuri R.R."/>
            <person name="La Ragione R."/>
            <person name="Hildebrand F."/>
            <person name="Pallen M.J."/>
        </authorList>
    </citation>
    <scope>NUCLEOTIDE SEQUENCE</scope>
    <source>
        <strain evidence="8">CHK195-6426</strain>
    </source>
</reference>
<reference evidence="8" key="2">
    <citation type="submission" date="2021-04" db="EMBL/GenBank/DDBJ databases">
        <authorList>
            <person name="Gilroy R."/>
        </authorList>
    </citation>
    <scope>NUCLEOTIDE SEQUENCE</scope>
    <source>
        <strain evidence="8">CHK195-6426</strain>
    </source>
</reference>
<dbReference type="PROSITE" id="PS51831">
    <property type="entry name" value="HD"/>
    <property type="match status" value="1"/>
</dbReference>
<dbReference type="Gene3D" id="1.10.3210.10">
    <property type="entry name" value="Hypothetical protein af1432"/>
    <property type="match status" value="1"/>
</dbReference>
<evidence type="ECO:0000259" key="7">
    <source>
        <dbReference type="PROSITE" id="PS51831"/>
    </source>
</evidence>
<dbReference type="InterPro" id="IPR051094">
    <property type="entry name" value="Diverse_Catalytic_Enzymes"/>
</dbReference>
<evidence type="ECO:0000313" key="8">
    <source>
        <dbReference type="EMBL" id="HIW81513.1"/>
    </source>
</evidence>
<dbReference type="InterPro" id="IPR005249">
    <property type="entry name" value="YqeK"/>
</dbReference>
<dbReference type="GO" id="GO:0000166">
    <property type="term" value="F:nucleotide binding"/>
    <property type="evidence" value="ECO:0007669"/>
    <property type="project" value="UniProtKB-KW"/>
</dbReference>
<evidence type="ECO:0000256" key="4">
    <source>
        <dbReference type="ARBA" id="ARBA00022801"/>
    </source>
</evidence>
<evidence type="ECO:0000256" key="2">
    <source>
        <dbReference type="ARBA" id="ARBA00022723"/>
    </source>
</evidence>
<keyword evidence="3" id="KW-0547">Nucleotide-binding</keyword>
<dbReference type="GO" id="GO:0046872">
    <property type="term" value="F:metal ion binding"/>
    <property type="evidence" value="ECO:0007669"/>
    <property type="project" value="UniProtKB-KW"/>
</dbReference>
<dbReference type="SMART" id="SM00471">
    <property type="entry name" value="HDc"/>
    <property type="match status" value="1"/>
</dbReference>
<evidence type="ECO:0000256" key="5">
    <source>
        <dbReference type="ARBA" id="ARBA00023004"/>
    </source>
</evidence>
<proteinExistence type="predicted"/>
<feature type="domain" description="HD" evidence="7">
    <location>
        <begin position="21"/>
        <end position="136"/>
    </location>
</feature>
<protein>
    <recommendedName>
        <fullName evidence="1">bis(5'-nucleosyl)-tetraphosphatase (symmetrical)</fullName>
        <ecNumber evidence="1">3.6.1.41</ecNumber>
    </recommendedName>
</protein>
<name>A0A9D1R4U2_9FIRM</name>
<dbReference type="CDD" id="cd00077">
    <property type="entry name" value="HDc"/>
    <property type="match status" value="1"/>
</dbReference>
<evidence type="ECO:0000256" key="1">
    <source>
        <dbReference type="ARBA" id="ARBA00012506"/>
    </source>
</evidence>
<dbReference type="PANTHER" id="PTHR35795:SF1">
    <property type="entry name" value="BIS(5'-NUCLEOSYL)-TETRAPHOSPHATASE, SYMMETRICAL"/>
    <property type="match status" value="1"/>
</dbReference>
<dbReference type="PANTHER" id="PTHR35795">
    <property type="entry name" value="SLR1885 PROTEIN"/>
    <property type="match status" value="1"/>
</dbReference>
<dbReference type="NCBIfam" id="TIGR00488">
    <property type="entry name" value="bis(5'-nucleosyl)-tetraphosphatase (symmetrical) YqeK"/>
    <property type="match status" value="1"/>
</dbReference>
<organism evidence="8 9">
    <name type="scientific">Candidatus Acetatifactor stercoripullorum</name>
    <dbReference type="NCBI Taxonomy" id="2838414"/>
    <lineage>
        <taxon>Bacteria</taxon>
        <taxon>Bacillati</taxon>
        <taxon>Bacillota</taxon>
        <taxon>Clostridia</taxon>
        <taxon>Lachnospirales</taxon>
        <taxon>Lachnospiraceae</taxon>
        <taxon>Acetatifactor</taxon>
    </lineage>
</organism>